<evidence type="ECO:0000259" key="2">
    <source>
        <dbReference type="PROSITE" id="PS51192"/>
    </source>
</evidence>
<dbReference type="RefSeq" id="WP_014866822.1">
    <property type="nucleotide sequence ID" value="NC_018227.2"/>
</dbReference>
<dbReference type="InterPro" id="IPR006935">
    <property type="entry name" value="Helicase/UvrB_N"/>
</dbReference>
<dbReference type="GO" id="GO:0005524">
    <property type="term" value="F:ATP binding"/>
    <property type="evidence" value="ECO:0007669"/>
    <property type="project" value="UniProtKB-KW"/>
</dbReference>
<protein>
    <submittedName>
        <fullName evidence="4">Type I restriction enzyme, R subunit</fullName>
        <ecNumber evidence="4">3.1.21.3</ecNumber>
    </submittedName>
</protein>
<dbReference type="GO" id="GO:0005829">
    <property type="term" value="C:cytosol"/>
    <property type="evidence" value="ECO:0007669"/>
    <property type="project" value="TreeGrafter"/>
</dbReference>
<dbReference type="NCBIfam" id="NF046051">
    <property type="entry name" value="restrict_EcoAI"/>
    <property type="match status" value="1"/>
</dbReference>
<dbReference type="GO" id="GO:0009035">
    <property type="term" value="F:type I site-specific deoxyribonuclease activity"/>
    <property type="evidence" value="ECO:0007669"/>
    <property type="project" value="UniProtKB-EC"/>
</dbReference>
<dbReference type="CDD" id="cd18799">
    <property type="entry name" value="SF2_C_EcoAI-like"/>
    <property type="match status" value="1"/>
</dbReference>
<dbReference type="PROSITE" id="PS51192">
    <property type="entry name" value="HELICASE_ATP_BIND_1"/>
    <property type="match status" value="1"/>
</dbReference>
<dbReference type="REBASE" id="51311">
    <property type="entry name" value="MboMS2ORF922P"/>
</dbReference>
<dbReference type="GO" id="GO:0003677">
    <property type="term" value="F:DNA binding"/>
    <property type="evidence" value="ECO:0007669"/>
    <property type="project" value="UniProtKB-KW"/>
</dbReference>
<gene>
    <name evidence="4" type="primary">hsdR1</name>
    <name evidence="4" type="ordered locus">BN140_0923</name>
</gene>
<keyword evidence="5" id="KW-1185">Reference proteome</keyword>
<dbReference type="PROSITE" id="PS51194">
    <property type="entry name" value="HELICASE_CTER"/>
    <property type="match status" value="1"/>
</dbReference>
<dbReference type="Pfam" id="PF00271">
    <property type="entry name" value="Helicase_C"/>
    <property type="match status" value="1"/>
</dbReference>
<evidence type="ECO:0000256" key="1">
    <source>
        <dbReference type="SAM" id="MobiDB-lite"/>
    </source>
</evidence>
<dbReference type="InterPro" id="IPR013670">
    <property type="entry name" value="EcoEI_R_C_dom"/>
</dbReference>
<dbReference type="Pfam" id="PF08463">
    <property type="entry name" value="EcoEI_R_C"/>
    <property type="match status" value="1"/>
</dbReference>
<dbReference type="KEGG" id="mbg:BN140_0923"/>
<dbReference type="SUPFAM" id="SSF52540">
    <property type="entry name" value="P-loop containing nucleoside triphosphate hydrolases"/>
    <property type="match status" value="2"/>
</dbReference>
<keyword evidence="4" id="KW-0378">Hydrolase</keyword>
<dbReference type="PANTHER" id="PTHR47396">
    <property type="entry name" value="TYPE I RESTRICTION ENZYME ECOKI R PROTEIN"/>
    <property type="match status" value="1"/>
</dbReference>
<reference evidence="5" key="1">
    <citation type="journal article" date="2012" name="J. Bacteriol.">
        <title>Complete genome sequence of the hydrogenotrophic, methanogenic archaeon Methanoculleus bourgensis strain MS2T, isolated from a sewage sludge digester.</title>
        <authorList>
            <person name="Maus I."/>
            <person name="Wibberg D."/>
            <person name="Stantscheff R."/>
            <person name="Eikmeyer F.G."/>
            <person name="Seffner A."/>
            <person name="Boelter J."/>
            <person name="Szczepanowski R."/>
            <person name="Blom J."/>
            <person name="Jaenicke S."/>
            <person name="Konig H."/>
            <person name="Puhler A."/>
            <person name="Schluter A."/>
        </authorList>
    </citation>
    <scope>NUCLEOTIDE SEQUENCE [LARGE SCALE GENOMIC DNA]</scope>
    <source>
        <strain evidence="5">ATCC 43281 / DSM 3045 / OCM 15 / MS2</strain>
    </source>
</reference>
<dbReference type="Gene3D" id="3.90.1570.30">
    <property type="match status" value="1"/>
</dbReference>
<dbReference type="STRING" id="1201294.BN140_0923"/>
<dbReference type="InterPro" id="IPR050742">
    <property type="entry name" value="Helicase_Restrict-Modif_Enz"/>
</dbReference>
<dbReference type="CDD" id="cd18032">
    <property type="entry name" value="DEXHc_RE_I_III_res"/>
    <property type="match status" value="1"/>
</dbReference>
<dbReference type="GO" id="GO:0120545">
    <property type="term" value="F:nucleic acid conformation isomerase activity"/>
    <property type="evidence" value="ECO:0007669"/>
    <property type="project" value="UniProtKB-ARBA"/>
</dbReference>
<evidence type="ECO:0000313" key="4">
    <source>
        <dbReference type="EMBL" id="CCJ35846.1"/>
    </source>
</evidence>
<evidence type="ECO:0000259" key="3">
    <source>
        <dbReference type="PROSITE" id="PS51194"/>
    </source>
</evidence>
<dbReference type="Proteomes" id="UP000009007">
    <property type="component" value="Chromosome I"/>
</dbReference>
<dbReference type="Pfam" id="PF04851">
    <property type="entry name" value="ResIII"/>
    <property type="match status" value="1"/>
</dbReference>
<feature type="region of interest" description="Disordered" evidence="1">
    <location>
        <begin position="560"/>
        <end position="579"/>
    </location>
</feature>
<dbReference type="InterPro" id="IPR007409">
    <property type="entry name" value="Restrct_endonuc_type1_HsdR_N"/>
</dbReference>
<dbReference type="SMART" id="SM00487">
    <property type="entry name" value="DEXDc"/>
    <property type="match status" value="1"/>
</dbReference>
<sequence length="777" mass="89762">MITEADTCRKYVLPKLYGAGWTDDQISEQKTFTDGQILVSGDRVRRGKPKRADYLLRIGKNYPIAVVEAKAAYKSAGDGMQQAKEYARMLGLRFAYATNGHEIIEYDDTTHLEQQVETFPSPTELWSRLKENEQIPSEVEEKLLEPFFNLPNKMPRYYQEIAINRTIKEIYRGGRRILLTLATGTGKTYIAFQIIWKLWNQRWNRDGGYRRPKILYLADRNILIDDPKDNLFAVFGDARWKIERRAVKSRDLYFATYQAIASDERRTGLYRSYARDFFDFIVVDECHRGSARDDSNWREILNYFAPAVQLGMTATPLRDDNRDTYAYFGNPVYTYSLRQGIQDGFLAPYKVHRVVTSVDATGWRPERGERDRRGNPIPDGIYETPDFERVVALRARTWAVARHLTEHLRKTNRFDKTIVFCVDQEHADEMRRALNNLNRDLVKDYPDYVARVVSDEGDIGRGFLEKFMDIEEETPVIVTTSKLLTTGVNVPTCKNVAIFRVIRSMTEFKQVIGRGTRIREDYGKLFFTILDYTGSATRLFADPEFDGEPIEITDEEIDGAEPAIPDNERPDVPTPPQRSVLADDREERTRKYYVDGGEVEISTELVYELDSSGNRLRTIEYTDYTREQVQGMYASFDDLRSQWSSAEERKAILDCLEERGISFAHLAKVTGQAEADPFDLLCHVAFNTPILTRRQRAEQVKRKRPDFFAQYSPIAQEILHEILDKYIEYGFEHLGDMQVLKVPPINEHGNVVEIATVFGGLQKLKQAVTELQNLVYA</sequence>
<dbReference type="InterPro" id="IPR027417">
    <property type="entry name" value="P-loop_NTPase"/>
</dbReference>
<dbReference type="AlphaFoldDB" id="I7KC51"/>
<dbReference type="Gene3D" id="3.40.50.300">
    <property type="entry name" value="P-loop containing nucleotide triphosphate hydrolases"/>
    <property type="match status" value="2"/>
</dbReference>
<dbReference type="GeneID" id="13355051"/>
<dbReference type="Pfam" id="PF04313">
    <property type="entry name" value="HSDR_N"/>
    <property type="match status" value="1"/>
</dbReference>
<feature type="domain" description="Helicase C-terminal" evidence="3">
    <location>
        <begin position="403"/>
        <end position="568"/>
    </location>
</feature>
<evidence type="ECO:0000313" key="5">
    <source>
        <dbReference type="Proteomes" id="UP000009007"/>
    </source>
</evidence>
<dbReference type="HOGENOM" id="CLU_018958_0_0_2"/>
<dbReference type="InterPro" id="IPR014001">
    <property type="entry name" value="Helicase_ATP-bd"/>
</dbReference>
<proteinExistence type="predicted"/>
<dbReference type="EMBL" id="HE964772">
    <property type="protein sequence ID" value="CCJ35846.1"/>
    <property type="molecule type" value="Genomic_DNA"/>
</dbReference>
<dbReference type="PANTHER" id="PTHR47396:SF1">
    <property type="entry name" value="ATP-DEPENDENT HELICASE IRC3-RELATED"/>
    <property type="match status" value="1"/>
</dbReference>
<dbReference type="PATRIC" id="fig|1201294.9.peg.1015"/>
<dbReference type="GO" id="GO:0009307">
    <property type="term" value="P:DNA restriction-modification system"/>
    <property type="evidence" value="ECO:0007669"/>
    <property type="project" value="UniProtKB-KW"/>
</dbReference>
<dbReference type="BioCyc" id="MBOU1201294:BN140_RS04650-MONOMER"/>
<name>I7KC51_METBM</name>
<dbReference type="EC" id="3.1.21.3" evidence="4"/>
<dbReference type="InterPro" id="IPR001650">
    <property type="entry name" value="Helicase_C-like"/>
</dbReference>
<feature type="domain" description="Helicase ATP-binding" evidence="2">
    <location>
        <begin position="168"/>
        <end position="334"/>
    </location>
</feature>
<organism evidence="4 5">
    <name type="scientific">Methanoculleus bourgensis (strain ATCC 43281 / DSM 3045 / OCM 15 / MS2)</name>
    <name type="common">Methanogenium bourgense</name>
    <dbReference type="NCBI Taxonomy" id="1201294"/>
    <lineage>
        <taxon>Archaea</taxon>
        <taxon>Methanobacteriati</taxon>
        <taxon>Methanobacteriota</taxon>
        <taxon>Stenosarchaea group</taxon>
        <taxon>Methanomicrobia</taxon>
        <taxon>Methanomicrobiales</taxon>
        <taxon>Methanomicrobiaceae</taxon>
        <taxon>Methanoculleus</taxon>
    </lineage>
</organism>
<accession>I7KC51</accession>